<comment type="caution">
    <text evidence="1">The sequence shown here is derived from an EMBL/GenBank/DDBJ whole genome shotgun (WGS) entry which is preliminary data.</text>
</comment>
<dbReference type="Gene3D" id="2.60.40.420">
    <property type="entry name" value="Cupredoxins - blue copper proteins"/>
    <property type="match status" value="1"/>
</dbReference>
<dbReference type="RefSeq" id="WP_223577579.1">
    <property type="nucleotide sequence ID" value="NZ_BAABFU010000001.1"/>
</dbReference>
<dbReference type="SUPFAM" id="SSF49503">
    <property type="entry name" value="Cupredoxins"/>
    <property type="match status" value="1"/>
</dbReference>
<organism evidence="1 2">
    <name type="scientific">Kangiella taiwanensis</name>
    <dbReference type="NCBI Taxonomy" id="1079179"/>
    <lineage>
        <taxon>Bacteria</taxon>
        <taxon>Pseudomonadati</taxon>
        <taxon>Pseudomonadota</taxon>
        <taxon>Gammaproteobacteria</taxon>
        <taxon>Kangiellales</taxon>
        <taxon>Kangiellaceae</taxon>
        <taxon>Kangiella</taxon>
    </lineage>
</organism>
<dbReference type="InterPro" id="IPR008972">
    <property type="entry name" value="Cupredoxin"/>
</dbReference>
<sequence length="226" mass="25360">MKTKLAIKSLYVGLLGVIGLAVKASGLSVTVVDAQQQPIADVVVELLPEKLDEQPAQADSNLSQDFHEIGQKNRTFVPFISAVTVGSEVDFPNYDKTRHHVYSFSEAKTFELKLYVGRPDTTIRFNKAGIVAIGCNIHDYMQAYIYVGGSPWLGKTTASGVVSFEELPKGTYQLNLWHPWQLDSFEQQQIVLDSETKDISITFHIEEKEKPSPPDNKWQDLFKDIQ</sequence>
<dbReference type="CDD" id="cd04221">
    <property type="entry name" value="MauL"/>
    <property type="match status" value="1"/>
</dbReference>
<name>A0ABP8HQE7_9GAMM</name>
<evidence type="ECO:0000313" key="1">
    <source>
        <dbReference type="EMBL" id="GAA4342713.1"/>
    </source>
</evidence>
<dbReference type="EMBL" id="BAABFU010000001">
    <property type="protein sequence ID" value="GAA4342713.1"/>
    <property type="molecule type" value="Genomic_DNA"/>
</dbReference>
<reference evidence="2" key="1">
    <citation type="journal article" date="2019" name="Int. J. Syst. Evol. Microbiol.">
        <title>The Global Catalogue of Microorganisms (GCM) 10K type strain sequencing project: providing services to taxonomists for standard genome sequencing and annotation.</title>
        <authorList>
            <consortium name="The Broad Institute Genomics Platform"/>
            <consortium name="The Broad Institute Genome Sequencing Center for Infectious Disease"/>
            <person name="Wu L."/>
            <person name="Ma J."/>
        </authorList>
    </citation>
    <scope>NUCLEOTIDE SEQUENCE [LARGE SCALE GENOMIC DNA]</scope>
    <source>
        <strain evidence="2">JCM 17727</strain>
    </source>
</reference>
<evidence type="ECO:0000313" key="2">
    <source>
        <dbReference type="Proteomes" id="UP001501294"/>
    </source>
</evidence>
<proteinExistence type="predicted"/>
<accession>A0ABP8HQE7</accession>
<protein>
    <submittedName>
        <fullName evidence="1">Methylamine utilization protein</fullName>
    </submittedName>
</protein>
<keyword evidence="2" id="KW-1185">Reference proteome</keyword>
<dbReference type="Proteomes" id="UP001501294">
    <property type="component" value="Unassembled WGS sequence"/>
</dbReference>
<dbReference type="InterPro" id="IPR034242">
    <property type="entry name" value="MauL"/>
</dbReference>
<gene>
    <name evidence="1" type="ORF">GCM10023150_00740</name>
</gene>